<dbReference type="EMBL" id="JACRTB010000007">
    <property type="protein sequence ID" value="MBC8575953.1"/>
    <property type="molecule type" value="Genomic_DNA"/>
</dbReference>
<sequence>MAMVVVLPGTESDAAAGRIAALMRERTGVSLFTRGECAASPGAELIVAASHPGQRIELGEGCILVCLEPCGQTVLARRAHLLIAEGLPVPPGILTTQVISMGRGSKNTVTVSSVQGERAMISLQRTVSALDGESVEPCELALDLPDEAALPEALAAAAALLLCGAAPQ</sequence>
<accession>A0ABR7NJY2</accession>
<name>A0ABR7NJY2_9FIRM</name>
<proteinExistence type="predicted"/>
<comment type="caution">
    <text evidence="1">The sequence shown here is derived from an EMBL/GenBank/DDBJ whole genome shotgun (WGS) entry which is preliminary data.</text>
</comment>
<organism evidence="1 2">
    <name type="scientific">Yanshouia hominis</name>
    <dbReference type="NCBI Taxonomy" id="2763673"/>
    <lineage>
        <taxon>Bacteria</taxon>
        <taxon>Bacillati</taxon>
        <taxon>Bacillota</taxon>
        <taxon>Clostridia</taxon>
        <taxon>Eubacteriales</taxon>
        <taxon>Oscillospiraceae</taxon>
        <taxon>Yanshouia</taxon>
    </lineage>
</organism>
<evidence type="ECO:0000313" key="2">
    <source>
        <dbReference type="Proteomes" id="UP000658131"/>
    </source>
</evidence>
<gene>
    <name evidence="1" type="ORF">H8717_05935</name>
</gene>
<keyword evidence="2" id="KW-1185">Reference proteome</keyword>
<reference evidence="1 2" key="1">
    <citation type="submission" date="2020-08" db="EMBL/GenBank/DDBJ databases">
        <title>Genome public.</title>
        <authorList>
            <person name="Liu C."/>
            <person name="Sun Q."/>
        </authorList>
    </citation>
    <scope>NUCLEOTIDE SEQUENCE [LARGE SCALE GENOMIC DNA]</scope>
    <source>
        <strain evidence="1 2">BX1</strain>
    </source>
</reference>
<dbReference type="Proteomes" id="UP000658131">
    <property type="component" value="Unassembled WGS sequence"/>
</dbReference>
<evidence type="ECO:0000313" key="1">
    <source>
        <dbReference type="EMBL" id="MBC8575953.1"/>
    </source>
</evidence>
<protein>
    <submittedName>
        <fullName evidence="1">Uncharacterized protein</fullName>
    </submittedName>
</protein>
<dbReference type="RefSeq" id="WP_262399517.1">
    <property type="nucleotide sequence ID" value="NZ_JACRTB010000007.1"/>
</dbReference>